<dbReference type="Proteomes" id="UP000015105">
    <property type="component" value="Chromosome 6D"/>
</dbReference>
<evidence type="ECO:0000256" key="6">
    <source>
        <dbReference type="ARBA" id="ARBA00022824"/>
    </source>
</evidence>
<dbReference type="Pfam" id="PF04116">
    <property type="entry name" value="FA_hydroxylase"/>
    <property type="match status" value="1"/>
</dbReference>
<reference evidence="15" key="2">
    <citation type="journal article" date="2017" name="Nat. Plants">
        <title>The Aegilops tauschii genome reveals multiple impacts of transposons.</title>
        <authorList>
            <person name="Zhao G."/>
            <person name="Zou C."/>
            <person name="Li K."/>
            <person name="Wang K."/>
            <person name="Li T."/>
            <person name="Gao L."/>
            <person name="Zhang X."/>
            <person name="Wang H."/>
            <person name="Yang Z."/>
            <person name="Liu X."/>
            <person name="Jiang W."/>
            <person name="Mao L."/>
            <person name="Kong X."/>
            <person name="Jiao Y."/>
            <person name="Jia J."/>
        </authorList>
    </citation>
    <scope>NUCLEOTIDE SEQUENCE [LARGE SCALE GENOMIC DNA]</scope>
    <source>
        <strain evidence="15">cv. AL8/78</strain>
    </source>
</reference>
<accession>A0A453NI62</accession>
<keyword evidence="9" id="KW-0472">Membrane</keyword>
<evidence type="ECO:0000256" key="5">
    <source>
        <dbReference type="ARBA" id="ARBA00022692"/>
    </source>
</evidence>
<name>A0A453NI62_AEGTS</name>
<comment type="catalytic activity">
    <reaction evidence="11">
        <text>a long-chain fatty aldehyde + 2 NADPH + O2 + H(+) = a long-chain alkane + formate + 2 NADP(+) + H2O</text>
        <dbReference type="Rhea" id="RHEA:21440"/>
        <dbReference type="ChEBI" id="CHEBI:15377"/>
        <dbReference type="ChEBI" id="CHEBI:15378"/>
        <dbReference type="ChEBI" id="CHEBI:15379"/>
        <dbReference type="ChEBI" id="CHEBI:15740"/>
        <dbReference type="ChEBI" id="CHEBI:17176"/>
        <dbReference type="ChEBI" id="CHEBI:57783"/>
        <dbReference type="ChEBI" id="CHEBI:58349"/>
        <dbReference type="ChEBI" id="CHEBI:83563"/>
        <dbReference type="EC" id="4.1.99.5"/>
    </reaction>
</comment>
<evidence type="ECO:0000256" key="7">
    <source>
        <dbReference type="ARBA" id="ARBA00022857"/>
    </source>
</evidence>
<dbReference type="GO" id="GO:0005506">
    <property type="term" value="F:iron ion binding"/>
    <property type="evidence" value="ECO:0007669"/>
    <property type="project" value="InterPro"/>
</dbReference>
<keyword evidence="6" id="KW-0256">Endoplasmic reticulum</keyword>
<evidence type="ECO:0000256" key="4">
    <source>
        <dbReference type="ARBA" id="ARBA00013146"/>
    </source>
</evidence>
<evidence type="ECO:0000256" key="9">
    <source>
        <dbReference type="ARBA" id="ARBA00023136"/>
    </source>
</evidence>
<feature type="region of interest" description="Disordered" evidence="12">
    <location>
        <begin position="194"/>
        <end position="216"/>
    </location>
</feature>
<evidence type="ECO:0000256" key="1">
    <source>
        <dbReference type="ARBA" id="ARBA00004477"/>
    </source>
</evidence>
<dbReference type="GO" id="GO:0016491">
    <property type="term" value="F:oxidoreductase activity"/>
    <property type="evidence" value="ECO:0007669"/>
    <property type="project" value="InterPro"/>
</dbReference>
<evidence type="ECO:0000313" key="14">
    <source>
        <dbReference type="EnsemblPlants" id="AET6Gv20385300.5"/>
    </source>
</evidence>
<evidence type="ECO:0000256" key="3">
    <source>
        <dbReference type="ARBA" id="ARBA00011738"/>
    </source>
</evidence>
<keyword evidence="10" id="KW-0456">Lyase</keyword>
<protein>
    <recommendedName>
        <fullName evidence="4">aldehyde oxygenase (deformylating)</fullName>
        <ecNumber evidence="4">4.1.99.5</ecNumber>
    </recommendedName>
</protein>
<reference evidence="14" key="4">
    <citation type="submission" date="2019-03" db="UniProtKB">
        <authorList>
            <consortium name="EnsemblPlants"/>
        </authorList>
    </citation>
    <scope>IDENTIFICATION</scope>
</reference>
<proteinExistence type="inferred from homology"/>
<reference evidence="15" key="1">
    <citation type="journal article" date="2014" name="Science">
        <title>Ancient hybridizations among the ancestral genomes of bread wheat.</title>
        <authorList>
            <consortium name="International Wheat Genome Sequencing Consortium,"/>
            <person name="Marcussen T."/>
            <person name="Sandve S.R."/>
            <person name="Heier L."/>
            <person name="Spannagl M."/>
            <person name="Pfeifer M."/>
            <person name="Jakobsen K.S."/>
            <person name="Wulff B.B."/>
            <person name="Steuernagel B."/>
            <person name="Mayer K.F."/>
            <person name="Olsen O.A."/>
        </authorList>
    </citation>
    <scope>NUCLEOTIDE SEQUENCE [LARGE SCALE GENOMIC DNA]</scope>
    <source>
        <strain evidence="15">cv. AL8/78</strain>
    </source>
</reference>
<dbReference type="GO" id="GO:0008610">
    <property type="term" value="P:lipid biosynthetic process"/>
    <property type="evidence" value="ECO:0007669"/>
    <property type="project" value="InterPro"/>
</dbReference>
<dbReference type="EnsemblPlants" id="AET6Gv20385300.5">
    <property type="protein sequence ID" value="AET6Gv20385300.5"/>
    <property type="gene ID" value="AET6Gv20385300"/>
</dbReference>
<keyword evidence="5" id="KW-0812">Transmembrane</keyword>
<dbReference type="AlphaFoldDB" id="A0A453NI62"/>
<evidence type="ECO:0000256" key="8">
    <source>
        <dbReference type="ARBA" id="ARBA00022989"/>
    </source>
</evidence>
<dbReference type="EC" id="4.1.99.5" evidence="4"/>
<evidence type="ECO:0000256" key="12">
    <source>
        <dbReference type="SAM" id="MobiDB-lite"/>
    </source>
</evidence>
<dbReference type="Gramene" id="AET6Gv20385300.5">
    <property type="protein sequence ID" value="AET6Gv20385300.5"/>
    <property type="gene ID" value="AET6Gv20385300"/>
</dbReference>
<evidence type="ECO:0000256" key="10">
    <source>
        <dbReference type="ARBA" id="ARBA00023239"/>
    </source>
</evidence>
<comment type="similarity">
    <text evidence="2">Belongs to the sterol desaturase family.</text>
</comment>
<evidence type="ECO:0000259" key="13">
    <source>
        <dbReference type="Pfam" id="PF04116"/>
    </source>
</evidence>
<dbReference type="InterPro" id="IPR050307">
    <property type="entry name" value="Sterol_Desaturase_Related"/>
</dbReference>
<comment type="subcellular location">
    <subcellularLocation>
        <location evidence="1">Endoplasmic reticulum membrane</location>
        <topology evidence="1">Multi-pass membrane protein</topology>
    </subcellularLocation>
</comment>
<reference evidence="14" key="5">
    <citation type="journal article" date="2021" name="G3 (Bethesda)">
        <title>Aegilops tauschii genome assembly Aet v5.0 features greater sequence contiguity and improved annotation.</title>
        <authorList>
            <person name="Wang L."/>
            <person name="Zhu T."/>
            <person name="Rodriguez J.C."/>
            <person name="Deal K.R."/>
            <person name="Dubcovsky J."/>
            <person name="McGuire P.E."/>
            <person name="Lux T."/>
            <person name="Spannagl M."/>
            <person name="Mayer K.F.X."/>
            <person name="Baldrich P."/>
            <person name="Meyers B.C."/>
            <person name="Huo N."/>
            <person name="Gu Y.Q."/>
            <person name="Zhou H."/>
            <person name="Devos K.M."/>
            <person name="Bennetzen J.L."/>
            <person name="Unver T."/>
            <person name="Budak H."/>
            <person name="Gulick P.J."/>
            <person name="Galiba G."/>
            <person name="Kalapos B."/>
            <person name="Nelson D.R."/>
            <person name="Li P."/>
            <person name="You F.M."/>
            <person name="Luo M.C."/>
            <person name="Dvorak J."/>
        </authorList>
    </citation>
    <scope>NUCLEOTIDE SEQUENCE [LARGE SCALE GENOMIC DNA]</scope>
    <source>
        <strain evidence="14">cv. AL8/78</strain>
    </source>
</reference>
<dbReference type="GO" id="GO:0071771">
    <property type="term" value="F:aldehyde oxygenase (deformylating) activity"/>
    <property type="evidence" value="ECO:0007669"/>
    <property type="project" value="UniProtKB-EC"/>
</dbReference>
<dbReference type="PANTHER" id="PTHR11863">
    <property type="entry name" value="STEROL DESATURASE"/>
    <property type="match status" value="1"/>
</dbReference>
<keyword evidence="7" id="KW-0521">NADP</keyword>
<organism evidence="14 15">
    <name type="scientific">Aegilops tauschii subsp. strangulata</name>
    <name type="common">Goatgrass</name>
    <dbReference type="NCBI Taxonomy" id="200361"/>
    <lineage>
        <taxon>Eukaryota</taxon>
        <taxon>Viridiplantae</taxon>
        <taxon>Streptophyta</taxon>
        <taxon>Embryophyta</taxon>
        <taxon>Tracheophyta</taxon>
        <taxon>Spermatophyta</taxon>
        <taxon>Magnoliopsida</taxon>
        <taxon>Liliopsida</taxon>
        <taxon>Poales</taxon>
        <taxon>Poaceae</taxon>
        <taxon>BOP clade</taxon>
        <taxon>Pooideae</taxon>
        <taxon>Triticodae</taxon>
        <taxon>Triticeae</taxon>
        <taxon>Triticinae</taxon>
        <taxon>Aegilops</taxon>
    </lineage>
</organism>
<dbReference type="InterPro" id="IPR006694">
    <property type="entry name" value="Fatty_acid_hydroxylase"/>
</dbReference>
<keyword evidence="15" id="KW-1185">Reference proteome</keyword>
<evidence type="ECO:0000313" key="15">
    <source>
        <dbReference type="Proteomes" id="UP000015105"/>
    </source>
</evidence>
<reference evidence="14" key="3">
    <citation type="journal article" date="2017" name="Nature">
        <title>Genome sequence of the progenitor of the wheat D genome Aegilops tauschii.</title>
        <authorList>
            <person name="Luo M.C."/>
            <person name="Gu Y.Q."/>
            <person name="Puiu D."/>
            <person name="Wang H."/>
            <person name="Twardziok S.O."/>
            <person name="Deal K.R."/>
            <person name="Huo N."/>
            <person name="Zhu T."/>
            <person name="Wang L."/>
            <person name="Wang Y."/>
            <person name="McGuire P.E."/>
            <person name="Liu S."/>
            <person name="Long H."/>
            <person name="Ramasamy R.K."/>
            <person name="Rodriguez J.C."/>
            <person name="Van S.L."/>
            <person name="Yuan L."/>
            <person name="Wang Z."/>
            <person name="Xia Z."/>
            <person name="Xiao L."/>
            <person name="Anderson O.D."/>
            <person name="Ouyang S."/>
            <person name="Liang Y."/>
            <person name="Zimin A.V."/>
            <person name="Pertea G."/>
            <person name="Qi P."/>
            <person name="Bennetzen J.L."/>
            <person name="Dai X."/>
            <person name="Dawson M.W."/>
            <person name="Muller H.G."/>
            <person name="Kugler K."/>
            <person name="Rivarola-Duarte L."/>
            <person name="Spannagl M."/>
            <person name="Mayer K.F.X."/>
            <person name="Lu F.H."/>
            <person name="Bevan M.W."/>
            <person name="Leroy P."/>
            <person name="Li P."/>
            <person name="You F.M."/>
            <person name="Sun Q."/>
            <person name="Liu Z."/>
            <person name="Lyons E."/>
            <person name="Wicker T."/>
            <person name="Salzberg S.L."/>
            <person name="Devos K.M."/>
            <person name="Dvorak J."/>
        </authorList>
    </citation>
    <scope>NUCLEOTIDE SEQUENCE [LARGE SCALE GENOMIC DNA]</scope>
    <source>
        <strain evidence="14">cv. AL8/78</strain>
    </source>
</reference>
<evidence type="ECO:0000256" key="11">
    <source>
        <dbReference type="ARBA" id="ARBA00047909"/>
    </source>
</evidence>
<dbReference type="GO" id="GO:0005789">
    <property type="term" value="C:endoplasmic reticulum membrane"/>
    <property type="evidence" value="ECO:0007669"/>
    <property type="project" value="UniProtKB-SubCell"/>
</dbReference>
<keyword evidence="8" id="KW-1133">Transmembrane helix</keyword>
<comment type="subunit">
    <text evidence="3">Homodimer.</text>
</comment>
<evidence type="ECO:0000256" key="2">
    <source>
        <dbReference type="ARBA" id="ARBA00009324"/>
    </source>
</evidence>
<feature type="domain" description="Fatty acid hydroxylase" evidence="13">
    <location>
        <begin position="135"/>
        <end position="180"/>
    </location>
</feature>
<sequence>SSAMAPPLSSWPWASLGIYKYFLLGPLVWKVAQEWAEQGGAPLGSRWLHLLLLFSARGLTYQFWFSYSNMLFLTRRRRVVPDGVDFRQVDHEWDWDNFLVLQTLIGAALVNGPLPLPGLEDLRVWDPRGLGIALLLHVGLSEPVFYWAHRALHGAPLFGQYHAGHHSTPVTQPLTGTYVTYAVRGSEAWLQAGSQPQSRAELRPTQPNQTAPVAKKKKRQSMCARAAWSPVFFL</sequence>